<dbReference type="GeneID" id="37268560"/>
<dbReference type="PANTHER" id="PTHR40467:SF1">
    <property type="match status" value="1"/>
</dbReference>
<dbReference type="InterPro" id="IPR039966">
    <property type="entry name" value="C553.12c"/>
</dbReference>
<feature type="region of interest" description="Disordered" evidence="1">
    <location>
        <begin position="119"/>
        <end position="164"/>
    </location>
</feature>
<name>A0A316Z3Q5_9BASI</name>
<feature type="transmembrane region" description="Helical" evidence="2">
    <location>
        <begin position="188"/>
        <end position="207"/>
    </location>
</feature>
<dbReference type="EMBL" id="KZ819300">
    <property type="protein sequence ID" value="PWN96229.1"/>
    <property type="molecule type" value="Genomic_DNA"/>
</dbReference>
<organism evidence="3 4">
    <name type="scientific">Tilletiopsis washingtonensis</name>
    <dbReference type="NCBI Taxonomy" id="58919"/>
    <lineage>
        <taxon>Eukaryota</taxon>
        <taxon>Fungi</taxon>
        <taxon>Dikarya</taxon>
        <taxon>Basidiomycota</taxon>
        <taxon>Ustilaginomycotina</taxon>
        <taxon>Exobasidiomycetes</taxon>
        <taxon>Entylomatales</taxon>
        <taxon>Entylomatales incertae sedis</taxon>
        <taxon>Tilletiopsis</taxon>
    </lineage>
</organism>
<keyword evidence="2" id="KW-0812">Transmembrane</keyword>
<dbReference type="AlphaFoldDB" id="A0A316Z3Q5"/>
<proteinExistence type="predicted"/>
<feature type="transmembrane region" description="Helical" evidence="2">
    <location>
        <begin position="469"/>
        <end position="486"/>
    </location>
</feature>
<evidence type="ECO:0000313" key="3">
    <source>
        <dbReference type="EMBL" id="PWN96229.1"/>
    </source>
</evidence>
<feature type="transmembrane region" description="Helical" evidence="2">
    <location>
        <begin position="400"/>
        <end position="425"/>
    </location>
</feature>
<feature type="compositionally biased region" description="Low complexity" evidence="1">
    <location>
        <begin position="35"/>
        <end position="47"/>
    </location>
</feature>
<keyword evidence="4" id="KW-1185">Reference proteome</keyword>
<dbReference type="OrthoDB" id="5541877at2759"/>
<dbReference type="RefSeq" id="XP_025596508.1">
    <property type="nucleotide sequence ID" value="XM_025741016.1"/>
</dbReference>
<evidence type="ECO:0000313" key="4">
    <source>
        <dbReference type="Proteomes" id="UP000245946"/>
    </source>
</evidence>
<sequence length="659" mass="74445">MATFQPLSTGSDRWAPDDAAPSSSRPRGGLGLGAGASSSHAALLRSPPLSPRRHAQPLSGLALPPPRSLHSALGAAAGPSARLRDPTARAAPAHARPRQPAPRQGAWAWLTNVLPNPSAAADEDEHTSLLGGGPRLRTGPGLRRTHLPREPSSTGLASAAGPRPRWKDAFRPEARTVERWLDSFWRRWLVLAVAPSLVVWAWCAMPFPKTDPYDKNAPWCDPDSSSPDAPWCRTPTHGEYGSSTTDANFWFFLFFYYGIYVAVALIYITQLFSLYRLNWWPAALGAKTSYAMFWLLSLASGYTLHSLRLDSLGTRRPGSWLPGWGHEGHRGDNDNDDVQWQRKTLWVGLAFATMAMPAFVCLAGLRRSGRQNYRHSLTHTQKTFLERQLARRIPASYTRFLWFSGTIGLALVALLAGQGYASVYLSTLPHTGLDGTAYVMFWTINVNVLMLLSQWILEERVRSRALQFCFRYYYFMVYFIFYRNLFARLRSFDQFALVQLMSSFWVCIWYPFSMTSLCHRVVQYFNPDPKSWEEYVEGVGIAFYLRNLAQNTTMLAFLGWVSILHFGKNQHLYPFFAFDDARDPYNYQLTILGSLAIWASELSSSWVARTLCLLCFDVDVTNLGLDEMRAHPELVTSVVWTSVHVLQDCLLFLIKLNFR</sequence>
<feature type="compositionally biased region" description="Polar residues" evidence="1">
    <location>
        <begin position="1"/>
        <end position="11"/>
    </location>
</feature>
<keyword evidence="2" id="KW-0472">Membrane</keyword>
<gene>
    <name evidence="3" type="ORF">FA09DRAFT_321384</name>
</gene>
<reference evidence="3 4" key="1">
    <citation type="journal article" date="2018" name="Mol. Biol. Evol.">
        <title>Broad Genomic Sampling Reveals a Smut Pathogenic Ancestry of the Fungal Clade Ustilaginomycotina.</title>
        <authorList>
            <person name="Kijpornyongpan T."/>
            <person name="Mondo S.J."/>
            <person name="Barry K."/>
            <person name="Sandor L."/>
            <person name="Lee J."/>
            <person name="Lipzen A."/>
            <person name="Pangilinan J."/>
            <person name="LaButti K."/>
            <person name="Hainaut M."/>
            <person name="Henrissat B."/>
            <person name="Grigoriev I.V."/>
            <person name="Spatafora J.W."/>
            <person name="Aime M.C."/>
        </authorList>
    </citation>
    <scope>NUCLEOTIDE SEQUENCE [LARGE SCALE GENOMIC DNA]</scope>
    <source>
        <strain evidence="3 4">MCA 4186</strain>
    </source>
</reference>
<feature type="transmembrane region" description="Helical" evidence="2">
    <location>
        <begin position="437"/>
        <end position="457"/>
    </location>
</feature>
<feature type="transmembrane region" description="Helical" evidence="2">
    <location>
        <begin position="345"/>
        <end position="365"/>
    </location>
</feature>
<protein>
    <submittedName>
        <fullName evidence="3">Uncharacterized protein</fullName>
    </submittedName>
</protein>
<dbReference type="Proteomes" id="UP000245946">
    <property type="component" value="Unassembled WGS sequence"/>
</dbReference>
<dbReference type="PANTHER" id="PTHR40467">
    <property type="match status" value="1"/>
</dbReference>
<accession>A0A316Z3Q5</accession>
<feature type="transmembrane region" description="Helical" evidence="2">
    <location>
        <begin position="289"/>
        <end position="307"/>
    </location>
</feature>
<evidence type="ECO:0000256" key="2">
    <source>
        <dbReference type="SAM" id="Phobius"/>
    </source>
</evidence>
<evidence type="ECO:0000256" key="1">
    <source>
        <dbReference type="SAM" id="MobiDB-lite"/>
    </source>
</evidence>
<feature type="region of interest" description="Disordered" evidence="1">
    <location>
        <begin position="1"/>
        <end position="103"/>
    </location>
</feature>
<keyword evidence="2" id="KW-1133">Transmembrane helix</keyword>
<feature type="transmembrane region" description="Helical" evidence="2">
    <location>
        <begin position="249"/>
        <end position="268"/>
    </location>
</feature>